<evidence type="ECO:0000256" key="1">
    <source>
        <dbReference type="SAM" id="MobiDB-lite"/>
    </source>
</evidence>
<dbReference type="EMBL" id="KN831795">
    <property type="protein sequence ID" value="KIM37707.1"/>
    <property type="molecule type" value="Genomic_DNA"/>
</dbReference>
<name>A0A0C2Y9L1_HEBCY</name>
<protein>
    <submittedName>
        <fullName evidence="2">Uncharacterized protein</fullName>
    </submittedName>
</protein>
<reference evidence="2 3" key="1">
    <citation type="submission" date="2014-04" db="EMBL/GenBank/DDBJ databases">
        <authorList>
            <consortium name="DOE Joint Genome Institute"/>
            <person name="Kuo A."/>
            <person name="Gay G."/>
            <person name="Dore J."/>
            <person name="Kohler A."/>
            <person name="Nagy L.G."/>
            <person name="Floudas D."/>
            <person name="Copeland A."/>
            <person name="Barry K.W."/>
            <person name="Cichocki N."/>
            <person name="Veneault-Fourrey C."/>
            <person name="LaButti K."/>
            <person name="Lindquist E.A."/>
            <person name="Lipzen A."/>
            <person name="Lundell T."/>
            <person name="Morin E."/>
            <person name="Murat C."/>
            <person name="Sun H."/>
            <person name="Tunlid A."/>
            <person name="Henrissat B."/>
            <person name="Grigoriev I.V."/>
            <person name="Hibbett D.S."/>
            <person name="Martin F."/>
            <person name="Nordberg H.P."/>
            <person name="Cantor M.N."/>
            <person name="Hua S.X."/>
        </authorList>
    </citation>
    <scope>NUCLEOTIDE SEQUENCE [LARGE SCALE GENOMIC DNA]</scope>
    <source>
        <strain evidence="3">h7</strain>
    </source>
</reference>
<keyword evidence="3" id="KW-1185">Reference proteome</keyword>
<accession>A0A0C2Y9L1</accession>
<sequence>MDNIDLKVVSHDTGRLPNIPNGADLQTQINQLANQIQDIKNALTRRRRLMRTRNTATSVYRGPLRGPKSVLPPPITTRDHLAMATSDELDDLNGCLRGLQDYPVGESRRVRRDALALYLGVKAYQ</sequence>
<gene>
    <name evidence="2" type="ORF">M413DRAFT_30647</name>
</gene>
<organism evidence="2 3">
    <name type="scientific">Hebeloma cylindrosporum</name>
    <dbReference type="NCBI Taxonomy" id="76867"/>
    <lineage>
        <taxon>Eukaryota</taxon>
        <taxon>Fungi</taxon>
        <taxon>Dikarya</taxon>
        <taxon>Basidiomycota</taxon>
        <taxon>Agaricomycotina</taxon>
        <taxon>Agaricomycetes</taxon>
        <taxon>Agaricomycetidae</taxon>
        <taxon>Agaricales</taxon>
        <taxon>Agaricineae</taxon>
        <taxon>Hymenogastraceae</taxon>
        <taxon>Hebeloma</taxon>
    </lineage>
</organism>
<reference evidence="3" key="2">
    <citation type="submission" date="2015-01" db="EMBL/GenBank/DDBJ databases">
        <title>Evolutionary Origins and Diversification of the Mycorrhizal Mutualists.</title>
        <authorList>
            <consortium name="DOE Joint Genome Institute"/>
            <consortium name="Mycorrhizal Genomics Consortium"/>
            <person name="Kohler A."/>
            <person name="Kuo A."/>
            <person name="Nagy L.G."/>
            <person name="Floudas D."/>
            <person name="Copeland A."/>
            <person name="Barry K.W."/>
            <person name="Cichocki N."/>
            <person name="Veneault-Fourrey C."/>
            <person name="LaButti K."/>
            <person name="Lindquist E.A."/>
            <person name="Lipzen A."/>
            <person name="Lundell T."/>
            <person name="Morin E."/>
            <person name="Murat C."/>
            <person name="Riley R."/>
            <person name="Ohm R."/>
            <person name="Sun H."/>
            <person name="Tunlid A."/>
            <person name="Henrissat B."/>
            <person name="Grigoriev I.V."/>
            <person name="Hibbett D.S."/>
            <person name="Martin F."/>
        </authorList>
    </citation>
    <scope>NUCLEOTIDE SEQUENCE [LARGE SCALE GENOMIC DNA]</scope>
    <source>
        <strain evidence="3">h7</strain>
    </source>
</reference>
<feature type="region of interest" description="Disordered" evidence="1">
    <location>
        <begin position="54"/>
        <end position="75"/>
    </location>
</feature>
<dbReference type="HOGENOM" id="CLU_1992907_0_0_1"/>
<dbReference type="Proteomes" id="UP000053424">
    <property type="component" value="Unassembled WGS sequence"/>
</dbReference>
<dbReference type="AlphaFoldDB" id="A0A0C2Y9L1"/>
<evidence type="ECO:0000313" key="3">
    <source>
        <dbReference type="Proteomes" id="UP000053424"/>
    </source>
</evidence>
<evidence type="ECO:0000313" key="2">
    <source>
        <dbReference type="EMBL" id="KIM37707.1"/>
    </source>
</evidence>
<proteinExistence type="predicted"/>